<dbReference type="SMART" id="SM00267">
    <property type="entry name" value="GGDEF"/>
    <property type="match status" value="1"/>
</dbReference>
<evidence type="ECO:0000313" key="4">
    <source>
        <dbReference type="EMBL" id="MBD8036732.1"/>
    </source>
</evidence>
<evidence type="ECO:0000259" key="3">
    <source>
        <dbReference type="PROSITE" id="PS50887"/>
    </source>
</evidence>
<dbReference type="PANTHER" id="PTHR45138">
    <property type="entry name" value="REGULATORY COMPONENTS OF SENSORY TRANSDUCTION SYSTEM"/>
    <property type="match status" value="1"/>
</dbReference>
<dbReference type="Proteomes" id="UP000619101">
    <property type="component" value="Unassembled WGS sequence"/>
</dbReference>
<dbReference type="InterPro" id="IPR035965">
    <property type="entry name" value="PAS-like_dom_sf"/>
</dbReference>
<dbReference type="EMBL" id="JACSPZ010000003">
    <property type="protein sequence ID" value="MBD8036732.1"/>
    <property type="molecule type" value="Genomic_DNA"/>
</dbReference>
<feature type="transmembrane region" description="Helical" evidence="1">
    <location>
        <begin position="71"/>
        <end position="91"/>
    </location>
</feature>
<dbReference type="NCBIfam" id="TIGR00254">
    <property type="entry name" value="GGDEF"/>
    <property type="match status" value="1"/>
</dbReference>
<dbReference type="Gene3D" id="3.30.450.20">
    <property type="entry name" value="PAS domain"/>
    <property type="match status" value="1"/>
</dbReference>
<dbReference type="PANTHER" id="PTHR45138:SF9">
    <property type="entry name" value="DIGUANYLATE CYCLASE DGCM-RELATED"/>
    <property type="match status" value="1"/>
</dbReference>
<evidence type="ECO:0000259" key="2">
    <source>
        <dbReference type="PROSITE" id="PS50113"/>
    </source>
</evidence>
<keyword evidence="1" id="KW-0472">Membrane</keyword>
<feature type="transmembrane region" description="Helical" evidence="1">
    <location>
        <begin position="211"/>
        <end position="232"/>
    </location>
</feature>
<dbReference type="SUPFAM" id="SSF55785">
    <property type="entry name" value="PYP-like sensor domain (PAS domain)"/>
    <property type="match status" value="1"/>
</dbReference>
<feature type="domain" description="GGDEF" evidence="3">
    <location>
        <begin position="384"/>
        <end position="518"/>
    </location>
</feature>
<keyword evidence="5" id="KW-1185">Reference proteome</keyword>
<dbReference type="InterPro" id="IPR000700">
    <property type="entry name" value="PAS-assoc_C"/>
</dbReference>
<dbReference type="InterPro" id="IPR050469">
    <property type="entry name" value="Diguanylate_Cyclase"/>
</dbReference>
<dbReference type="PROSITE" id="PS50887">
    <property type="entry name" value="GGDEF"/>
    <property type="match status" value="1"/>
</dbReference>
<dbReference type="InterPro" id="IPR031621">
    <property type="entry name" value="HisKA_7TM"/>
</dbReference>
<dbReference type="InterPro" id="IPR043128">
    <property type="entry name" value="Rev_trsase/Diguanyl_cyclase"/>
</dbReference>
<sequence length="526" mass="59877">MGSQLYMYITLVCMSGVLNLYLCLYAFSKRHKYTNIANYFIFYTAALSIYSFASGMSLISTTLEQIKLWNFILYLGMPLSAPLGLLFVMSYLGVKLTVKRSMLILLIPFITILMVATNSWHHLHYRVFELDPNLGAPYVYQEIGIWYTVHGMYTFASLFIALLLLIFHWKETAKAYRPQLIALMFGQLIPMVTAFLYLTGFTPAGIDPVAMILWISSLLYLLSISTSSLFTIMPIAKDKIFNSINDGVIVLDESFRLIEYNQASKAMLPHLNNSLFGKNFVEIWTDHTGGTLPFKLGADVGDIQELKLKLDDGERIYQVRTTPLEQARNRKGLLLVFTDITEIKRLQEKLEQQAYYDELTQIYNRRAFLQQCEQDFLAAKETVYPFTVMLLDIDHFKRVNDTYGHQVGDQVIMHVVNVCQRQLQEGSCFARYGGEEFVIALNGYNETEGEVLGNRLRTSVEKAPLITPEGNIPVTLSIGVAEVKDWTEETLHQLLHKADTALYAAKQEGRNRVKVFGVGAEVRSSH</sequence>
<dbReference type="NCBIfam" id="TIGR00229">
    <property type="entry name" value="sensory_box"/>
    <property type="match status" value="1"/>
</dbReference>
<dbReference type="PROSITE" id="PS50113">
    <property type="entry name" value="PAC"/>
    <property type="match status" value="1"/>
</dbReference>
<accession>A0ABR8XXR7</accession>
<dbReference type="Pfam" id="PF16927">
    <property type="entry name" value="HisKA_7TM"/>
    <property type="match status" value="1"/>
</dbReference>
<dbReference type="Pfam" id="PF00990">
    <property type="entry name" value="GGDEF"/>
    <property type="match status" value="1"/>
</dbReference>
<organism evidence="4 5">
    <name type="scientific">Solibacillus faecavium</name>
    <dbReference type="NCBI Taxonomy" id="2762221"/>
    <lineage>
        <taxon>Bacteria</taxon>
        <taxon>Bacillati</taxon>
        <taxon>Bacillota</taxon>
        <taxon>Bacilli</taxon>
        <taxon>Bacillales</taxon>
        <taxon>Caryophanaceae</taxon>
        <taxon>Solibacillus</taxon>
    </lineage>
</organism>
<feature type="transmembrane region" description="Helical" evidence="1">
    <location>
        <begin position="39"/>
        <end position="59"/>
    </location>
</feature>
<keyword evidence="1" id="KW-0812">Transmembrane</keyword>
<name>A0ABR8XXR7_9BACL</name>
<evidence type="ECO:0000313" key="5">
    <source>
        <dbReference type="Proteomes" id="UP000619101"/>
    </source>
</evidence>
<dbReference type="InterPro" id="IPR000160">
    <property type="entry name" value="GGDEF_dom"/>
</dbReference>
<feature type="transmembrane region" description="Helical" evidence="1">
    <location>
        <begin position="6"/>
        <end position="27"/>
    </location>
</feature>
<gene>
    <name evidence="4" type="ORF">H9635_08255</name>
</gene>
<evidence type="ECO:0000256" key="1">
    <source>
        <dbReference type="SAM" id="Phobius"/>
    </source>
</evidence>
<comment type="caution">
    <text evidence="4">The sequence shown here is derived from an EMBL/GenBank/DDBJ whole genome shotgun (WGS) entry which is preliminary data.</text>
</comment>
<dbReference type="Gene3D" id="3.30.70.270">
    <property type="match status" value="1"/>
</dbReference>
<dbReference type="Pfam" id="PF08448">
    <property type="entry name" value="PAS_4"/>
    <property type="match status" value="1"/>
</dbReference>
<dbReference type="InterPro" id="IPR013656">
    <property type="entry name" value="PAS_4"/>
</dbReference>
<dbReference type="InterPro" id="IPR029787">
    <property type="entry name" value="Nucleotide_cyclase"/>
</dbReference>
<dbReference type="CDD" id="cd01949">
    <property type="entry name" value="GGDEF"/>
    <property type="match status" value="1"/>
</dbReference>
<reference evidence="4 5" key="1">
    <citation type="submission" date="2020-08" db="EMBL/GenBank/DDBJ databases">
        <title>A Genomic Blueprint of the Chicken Gut Microbiome.</title>
        <authorList>
            <person name="Gilroy R."/>
            <person name="Ravi A."/>
            <person name="Getino M."/>
            <person name="Pursley I."/>
            <person name="Horton D.L."/>
            <person name="Alikhan N.-F."/>
            <person name="Baker D."/>
            <person name="Gharbi K."/>
            <person name="Hall N."/>
            <person name="Watson M."/>
            <person name="Adriaenssens E.M."/>
            <person name="Foster-Nyarko E."/>
            <person name="Jarju S."/>
            <person name="Secka A."/>
            <person name="Antonio M."/>
            <person name="Oren A."/>
            <person name="Chaudhuri R."/>
            <person name="La Ragione R.M."/>
            <person name="Hildebrand F."/>
            <person name="Pallen M.J."/>
        </authorList>
    </citation>
    <scope>NUCLEOTIDE SEQUENCE [LARGE SCALE GENOMIC DNA]</scope>
    <source>
        <strain evidence="4 5">A46</strain>
    </source>
</reference>
<dbReference type="SUPFAM" id="SSF55073">
    <property type="entry name" value="Nucleotide cyclase"/>
    <property type="match status" value="1"/>
</dbReference>
<proteinExistence type="predicted"/>
<feature type="domain" description="PAC" evidence="2">
    <location>
        <begin position="302"/>
        <end position="352"/>
    </location>
</feature>
<protein>
    <submittedName>
        <fullName evidence="4">Diguanylate cyclase</fullName>
    </submittedName>
</protein>
<feature type="transmembrane region" description="Helical" evidence="1">
    <location>
        <begin position="103"/>
        <end position="123"/>
    </location>
</feature>
<feature type="transmembrane region" description="Helical" evidence="1">
    <location>
        <begin position="143"/>
        <end position="168"/>
    </location>
</feature>
<keyword evidence="1" id="KW-1133">Transmembrane helix</keyword>
<dbReference type="InterPro" id="IPR000014">
    <property type="entry name" value="PAS"/>
</dbReference>
<feature type="transmembrane region" description="Helical" evidence="1">
    <location>
        <begin position="180"/>
        <end position="199"/>
    </location>
</feature>